<feature type="transmembrane region" description="Helical" evidence="8">
    <location>
        <begin position="1175"/>
        <end position="1198"/>
    </location>
</feature>
<dbReference type="InterPro" id="IPR011527">
    <property type="entry name" value="ABC1_TM_dom"/>
</dbReference>
<dbReference type="GO" id="GO:0005743">
    <property type="term" value="C:mitochondrial inner membrane"/>
    <property type="evidence" value="ECO:0007669"/>
    <property type="project" value="TreeGrafter"/>
</dbReference>
<dbReference type="PANTHER" id="PTHR43394:SF15">
    <property type="entry name" value="ALPHA-FACTOR-TRANSPORTING ATPASE"/>
    <property type="match status" value="1"/>
</dbReference>
<dbReference type="InterPro" id="IPR027417">
    <property type="entry name" value="P-loop_NTPase"/>
</dbReference>
<dbReference type="PROSITE" id="PS00211">
    <property type="entry name" value="ABC_TRANSPORTER_1"/>
    <property type="match status" value="2"/>
</dbReference>
<accession>A0A9P5MSL2</accession>
<evidence type="ECO:0000256" key="7">
    <source>
        <dbReference type="ARBA" id="ARBA00023136"/>
    </source>
</evidence>
<dbReference type="InterPro" id="IPR003593">
    <property type="entry name" value="AAA+_ATPase"/>
</dbReference>
<feature type="transmembrane region" description="Helical" evidence="8">
    <location>
        <begin position="354"/>
        <end position="380"/>
    </location>
</feature>
<feature type="domain" description="ABC transmembrane type-1" evidence="10">
    <location>
        <begin position="77"/>
        <end position="383"/>
    </location>
</feature>
<evidence type="ECO:0000256" key="4">
    <source>
        <dbReference type="ARBA" id="ARBA00022741"/>
    </source>
</evidence>
<dbReference type="EMBL" id="WHVB01000013">
    <property type="protein sequence ID" value="KAF8477642.1"/>
    <property type="molecule type" value="Genomic_DNA"/>
</dbReference>
<keyword evidence="4" id="KW-0547">Nucleotide-binding</keyword>
<evidence type="ECO:0000256" key="5">
    <source>
        <dbReference type="ARBA" id="ARBA00022840"/>
    </source>
</evidence>
<keyword evidence="6 8" id="KW-1133">Transmembrane helix</keyword>
<dbReference type="InterPro" id="IPR036640">
    <property type="entry name" value="ABC1_TM_sf"/>
</dbReference>
<feature type="transmembrane region" description="Helical" evidence="8">
    <location>
        <begin position="130"/>
        <end position="151"/>
    </location>
</feature>
<dbReference type="Pfam" id="PF00005">
    <property type="entry name" value="ABC_tran"/>
    <property type="match status" value="2"/>
</dbReference>
<dbReference type="Gene3D" id="1.20.1560.10">
    <property type="entry name" value="ABC transporter type 1, transmembrane domain"/>
    <property type="match status" value="2"/>
</dbReference>
<evidence type="ECO:0000256" key="6">
    <source>
        <dbReference type="ARBA" id="ARBA00022989"/>
    </source>
</evidence>
<evidence type="ECO:0000259" key="10">
    <source>
        <dbReference type="PROSITE" id="PS50929"/>
    </source>
</evidence>
<dbReference type="InterPro" id="IPR039421">
    <property type="entry name" value="Type_1_exporter"/>
</dbReference>
<dbReference type="InterPro" id="IPR017871">
    <property type="entry name" value="ABC_transporter-like_CS"/>
</dbReference>
<protein>
    <submittedName>
        <fullName evidence="11">P-loop containing nucleoside triphosphate hydrolase protein</fullName>
    </submittedName>
</protein>
<dbReference type="SMART" id="SM00382">
    <property type="entry name" value="AAA"/>
    <property type="match status" value="2"/>
</dbReference>
<dbReference type="CDD" id="cd18578">
    <property type="entry name" value="ABC_6TM_Pgp_ABCB1_D2_like"/>
    <property type="match status" value="1"/>
</dbReference>
<dbReference type="FunFam" id="3.40.50.300:FF:000218">
    <property type="entry name" value="Multidrug ABC transporter ATP-binding protein"/>
    <property type="match status" value="1"/>
</dbReference>
<dbReference type="OrthoDB" id="6500128at2759"/>
<keyword evidence="12" id="KW-1185">Reference proteome</keyword>
<dbReference type="PROSITE" id="PS50893">
    <property type="entry name" value="ABC_TRANSPORTER_2"/>
    <property type="match status" value="2"/>
</dbReference>
<evidence type="ECO:0000313" key="12">
    <source>
        <dbReference type="Proteomes" id="UP000759537"/>
    </source>
</evidence>
<feature type="transmembrane region" description="Helical" evidence="8">
    <location>
        <begin position="70"/>
        <end position="95"/>
    </location>
</feature>
<comment type="similarity">
    <text evidence="2">Belongs to the ABC transporter superfamily. ABCB family. Mitochondrial peptide exporter (TC 3.A.1.212) subfamily.</text>
</comment>
<keyword evidence="3 8" id="KW-0812">Transmembrane</keyword>
<dbReference type="SUPFAM" id="SSF52540">
    <property type="entry name" value="P-loop containing nucleoside triphosphate hydrolases"/>
    <property type="match status" value="2"/>
</dbReference>
<keyword evidence="7 8" id="KW-0472">Membrane</keyword>
<feature type="transmembrane region" description="Helical" evidence="8">
    <location>
        <begin position="959"/>
        <end position="981"/>
    </location>
</feature>
<evidence type="ECO:0000256" key="1">
    <source>
        <dbReference type="ARBA" id="ARBA00004141"/>
    </source>
</evidence>
<dbReference type="GO" id="GO:0005524">
    <property type="term" value="F:ATP binding"/>
    <property type="evidence" value="ECO:0007669"/>
    <property type="project" value="UniProtKB-KW"/>
</dbReference>
<feature type="transmembrane region" description="Helical" evidence="8">
    <location>
        <begin position="319"/>
        <end position="342"/>
    </location>
</feature>
<dbReference type="GO" id="GO:0015421">
    <property type="term" value="F:ABC-type oligopeptide transporter activity"/>
    <property type="evidence" value="ECO:0007669"/>
    <property type="project" value="TreeGrafter"/>
</dbReference>
<feature type="transmembrane region" description="Helical" evidence="8">
    <location>
        <begin position="214"/>
        <end position="234"/>
    </location>
</feature>
<dbReference type="GO" id="GO:0016887">
    <property type="term" value="F:ATP hydrolysis activity"/>
    <property type="evidence" value="ECO:0007669"/>
    <property type="project" value="InterPro"/>
</dbReference>
<feature type="transmembrane region" description="Helical" evidence="8">
    <location>
        <begin position="917"/>
        <end position="939"/>
    </location>
</feature>
<dbReference type="InterPro" id="IPR003439">
    <property type="entry name" value="ABC_transporter-like_ATP-bd"/>
</dbReference>
<feature type="transmembrane region" description="Helical" evidence="8">
    <location>
        <begin position="1032"/>
        <end position="1056"/>
    </location>
</feature>
<evidence type="ECO:0000256" key="8">
    <source>
        <dbReference type="SAM" id="Phobius"/>
    </source>
</evidence>
<feature type="domain" description="ABC transmembrane type-1" evidence="10">
    <location>
        <begin position="920"/>
        <end position="1204"/>
    </location>
</feature>
<dbReference type="SUPFAM" id="SSF90123">
    <property type="entry name" value="ABC transporter transmembrane region"/>
    <property type="match status" value="2"/>
</dbReference>
<evidence type="ECO:0000256" key="2">
    <source>
        <dbReference type="ARBA" id="ARBA00005580"/>
    </source>
</evidence>
<feature type="transmembrane region" description="Helical" evidence="8">
    <location>
        <begin position="240"/>
        <end position="257"/>
    </location>
</feature>
<comment type="subcellular location">
    <subcellularLocation>
        <location evidence="1">Membrane</location>
        <topology evidence="1">Multi-pass membrane protein</topology>
    </subcellularLocation>
</comment>
<dbReference type="Gene3D" id="3.40.50.300">
    <property type="entry name" value="P-loop containing nucleotide triphosphate hydrolases"/>
    <property type="match status" value="2"/>
</dbReference>
<keyword evidence="5" id="KW-0067">ATP-binding</keyword>
<dbReference type="GO" id="GO:0090374">
    <property type="term" value="P:oligopeptide export from mitochondrion"/>
    <property type="evidence" value="ECO:0007669"/>
    <property type="project" value="TreeGrafter"/>
</dbReference>
<dbReference type="FunFam" id="3.40.50.300:FF:001471">
    <property type="entry name" value="P-loop containing nucleoside triphosphate hydrolase protein"/>
    <property type="match status" value="1"/>
</dbReference>
<evidence type="ECO:0000259" key="9">
    <source>
        <dbReference type="PROSITE" id="PS50893"/>
    </source>
</evidence>
<feature type="transmembrane region" description="Helical" evidence="8">
    <location>
        <begin position="1062"/>
        <end position="1084"/>
    </location>
</feature>
<organism evidence="11 12">
    <name type="scientific">Russula ochroleuca</name>
    <dbReference type="NCBI Taxonomy" id="152965"/>
    <lineage>
        <taxon>Eukaryota</taxon>
        <taxon>Fungi</taxon>
        <taxon>Dikarya</taxon>
        <taxon>Basidiomycota</taxon>
        <taxon>Agaricomycotina</taxon>
        <taxon>Agaricomycetes</taxon>
        <taxon>Russulales</taxon>
        <taxon>Russulaceae</taxon>
        <taxon>Russula</taxon>
    </lineage>
</organism>
<sequence>MSSSATLEVVDALPTTNTTSDVPISHLPEASSSHLFPNESSTSIPHVSDVYTPPKPSVRLLFSLLPRRDLYLCVLPAFLLSMVAGVVAPFMTLVLGNVFNTFANFARIPSPSSSDRSNLKHDIAISSLELLALAAGSLALSSLTSFFWILTGERNSLMIRRKVYASVSGREMAWFDTKMGADEGAQTNDGSTGAGGLMAKFASDSEDVRMASSLASGLLVQHITTCLTCVALGFLRSWSLTLVILSVVPAIVVLQIISQRAAGPLLAVERVQFGLAATLVERAVSAIATVKAFNAVAHEQSAFLSVTRKLQNTAWRVNCIWAITSGFNQFIALGMFVVGFWYGAKLVRDGSVEAGHVMGVFWACLIATTNFQMCIPYLIILAKGKFAISALIALVEAPSPGPSNGPMARRPSVARSLRHKRKASSIRKIVPNKCAGEINLHEVTFAYPSRSSFPVLNNVTIYIPAFETTFIVGGSGSGKSTIAQLLLRMYDVQGGSISLDDQVVQYLDTNWTRQQIGAVSQGAILFDMSVHDNVAMGLAGPGSKRRPQDATREEVIEACRTALLHRFIEELPEGYDTRLGNGGANLSGGQRQRLAIARAILRDPTVLILDEATSALDATSRILVFEAVKRWRRNKTTIVITHDLSQISPTDFAYVLKEGAVVECGYRADLEVAGGEFQQMSTTQAEAGGFAVKEEREWSPEAVRQRDEDAEKILESQCVQSPSARAVKRETMAIQPITAGNWMFDVVSDLTRSGATALPTDEVADRNTTRLSRFVPMEAFTGESPHVPRQRRPSTLAINIPLPSPAHTTNSRRLSLQFSPTSPVYSLGLSNSSTVIGDADSEDEKDGLIRMVTSRRRFYDGASKRERKRWDTIKIEPFEGQTVKAVTVEQPPQVDEPQGSLFAVLRDAYPTMPYKPLIGLGVVIAIISGSITPIFSFMLSRLLFEVSKGAQDVSVINTFGGIILAAAIADGLFIGLKFIVFETAGQLWVSRLRATCYRLVLAQDKRWFDRSENAAAKLCQVLTRDGDDARSLISAVISQSIVVVSMLAVGLIWALVRGWQLTLVGFAIGPVFILTMVVQSRLVARCELRNKRAREDVAKGYYDTLINIRGIRSMGFENFFQERFNESAESALRIGVRGAFVEGCTYGVASSLIYVSEALLFYAGAIFVSKGTYTYLQMVQVLNLVVFTVTIGSQLMAFTHRITKAIQATRDFSRLLKLTADTDESQGSACPPVAGAISFNNVSFSYPERPDVPVLKNLSVDISEGESVAVVGASGSGKSTVAHLLQRLYEPTSGTVTIGPWSLNGMDVRHLRNHVSVVSQNPHLFDATVSENIAYGTEGLPHADIERAAVMANVHEFVENLPQGYNTLVGENASLISGGQAQRLQIARAFVRPATVLILDECTSALDNANQAAVLSTVLCAKAGRTTIMITHKLPVMRMCDRILVVHEGTIAEQGTYEELIAKKGVFAQLASGGEWSGE</sequence>
<reference evidence="11" key="2">
    <citation type="journal article" date="2020" name="Nat. Commun.">
        <title>Large-scale genome sequencing of mycorrhizal fungi provides insights into the early evolution of symbiotic traits.</title>
        <authorList>
            <person name="Miyauchi S."/>
            <person name="Kiss E."/>
            <person name="Kuo A."/>
            <person name="Drula E."/>
            <person name="Kohler A."/>
            <person name="Sanchez-Garcia M."/>
            <person name="Morin E."/>
            <person name="Andreopoulos B."/>
            <person name="Barry K.W."/>
            <person name="Bonito G."/>
            <person name="Buee M."/>
            <person name="Carver A."/>
            <person name="Chen C."/>
            <person name="Cichocki N."/>
            <person name="Clum A."/>
            <person name="Culley D."/>
            <person name="Crous P.W."/>
            <person name="Fauchery L."/>
            <person name="Girlanda M."/>
            <person name="Hayes R.D."/>
            <person name="Keri Z."/>
            <person name="LaButti K."/>
            <person name="Lipzen A."/>
            <person name="Lombard V."/>
            <person name="Magnuson J."/>
            <person name="Maillard F."/>
            <person name="Murat C."/>
            <person name="Nolan M."/>
            <person name="Ohm R.A."/>
            <person name="Pangilinan J."/>
            <person name="Pereira M.F."/>
            <person name="Perotto S."/>
            <person name="Peter M."/>
            <person name="Pfister S."/>
            <person name="Riley R."/>
            <person name="Sitrit Y."/>
            <person name="Stielow J.B."/>
            <person name="Szollosi G."/>
            <person name="Zifcakova L."/>
            <person name="Stursova M."/>
            <person name="Spatafora J.W."/>
            <person name="Tedersoo L."/>
            <person name="Vaario L.M."/>
            <person name="Yamada A."/>
            <person name="Yan M."/>
            <person name="Wang P."/>
            <person name="Xu J."/>
            <person name="Bruns T."/>
            <person name="Baldrian P."/>
            <person name="Vilgalys R."/>
            <person name="Dunand C."/>
            <person name="Henrissat B."/>
            <person name="Grigoriev I.V."/>
            <person name="Hibbett D."/>
            <person name="Nagy L.G."/>
            <person name="Martin F.M."/>
        </authorList>
    </citation>
    <scope>NUCLEOTIDE SEQUENCE</scope>
    <source>
        <strain evidence="11">Prilba</strain>
    </source>
</reference>
<dbReference type="Pfam" id="PF00664">
    <property type="entry name" value="ABC_membrane"/>
    <property type="match status" value="2"/>
</dbReference>
<feature type="domain" description="ABC transporter" evidence="9">
    <location>
        <begin position="1237"/>
        <end position="1473"/>
    </location>
</feature>
<evidence type="ECO:0000256" key="3">
    <source>
        <dbReference type="ARBA" id="ARBA00022692"/>
    </source>
</evidence>
<dbReference type="Proteomes" id="UP000759537">
    <property type="component" value="Unassembled WGS sequence"/>
</dbReference>
<feature type="transmembrane region" description="Helical" evidence="8">
    <location>
        <begin position="1146"/>
        <end position="1169"/>
    </location>
</feature>
<name>A0A9P5MSL2_9AGAM</name>
<comment type="caution">
    <text evidence="11">The sequence shown here is derived from an EMBL/GenBank/DDBJ whole genome shotgun (WGS) entry which is preliminary data.</text>
</comment>
<reference evidence="11" key="1">
    <citation type="submission" date="2019-10" db="EMBL/GenBank/DDBJ databases">
        <authorList>
            <consortium name="DOE Joint Genome Institute"/>
            <person name="Kuo A."/>
            <person name="Miyauchi S."/>
            <person name="Kiss E."/>
            <person name="Drula E."/>
            <person name="Kohler A."/>
            <person name="Sanchez-Garcia M."/>
            <person name="Andreopoulos B."/>
            <person name="Barry K.W."/>
            <person name="Bonito G."/>
            <person name="Buee M."/>
            <person name="Carver A."/>
            <person name="Chen C."/>
            <person name="Cichocki N."/>
            <person name="Clum A."/>
            <person name="Culley D."/>
            <person name="Crous P.W."/>
            <person name="Fauchery L."/>
            <person name="Girlanda M."/>
            <person name="Hayes R."/>
            <person name="Keri Z."/>
            <person name="LaButti K."/>
            <person name="Lipzen A."/>
            <person name="Lombard V."/>
            <person name="Magnuson J."/>
            <person name="Maillard F."/>
            <person name="Morin E."/>
            <person name="Murat C."/>
            <person name="Nolan M."/>
            <person name="Ohm R."/>
            <person name="Pangilinan J."/>
            <person name="Pereira M."/>
            <person name="Perotto S."/>
            <person name="Peter M."/>
            <person name="Riley R."/>
            <person name="Sitrit Y."/>
            <person name="Stielow B."/>
            <person name="Szollosi G."/>
            <person name="Zifcakova L."/>
            <person name="Stursova M."/>
            <person name="Spatafora J.W."/>
            <person name="Tedersoo L."/>
            <person name="Vaario L.-M."/>
            <person name="Yamada A."/>
            <person name="Yan M."/>
            <person name="Wang P."/>
            <person name="Xu J."/>
            <person name="Bruns T."/>
            <person name="Baldrian P."/>
            <person name="Vilgalys R."/>
            <person name="Henrissat B."/>
            <person name="Grigoriev I.V."/>
            <person name="Hibbett D."/>
            <person name="Nagy L.G."/>
            <person name="Martin F.M."/>
        </authorList>
    </citation>
    <scope>NUCLEOTIDE SEQUENCE</scope>
    <source>
        <strain evidence="11">Prilba</strain>
    </source>
</reference>
<dbReference type="CDD" id="cd18577">
    <property type="entry name" value="ABC_6TM_Pgp_ABCB1_D1_like"/>
    <property type="match status" value="1"/>
</dbReference>
<proteinExistence type="inferred from homology"/>
<keyword evidence="11" id="KW-0378">Hydrolase</keyword>
<evidence type="ECO:0000313" key="11">
    <source>
        <dbReference type="EMBL" id="KAF8477642.1"/>
    </source>
</evidence>
<feature type="domain" description="ABC transporter" evidence="9">
    <location>
        <begin position="438"/>
        <end position="683"/>
    </location>
</feature>
<dbReference type="PANTHER" id="PTHR43394">
    <property type="entry name" value="ATP-DEPENDENT PERMEASE MDL1, MITOCHONDRIAL"/>
    <property type="match status" value="1"/>
</dbReference>
<dbReference type="PROSITE" id="PS50929">
    <property type="entry name" value="ABC_TM1F"/>
    <property type="match status" value="2"/>
</dbReference>
<gene>
    <name evidence="11" type="ORF">DFH94DRAFT_671858</name>
</gene>